<dbReference type="GO" id="GO:0046914">
    <property type="term" value="F:transition metal ion binding"/>
    <property type="evidence" value="ECO:0007669"/>
    <property type="project" value="InterPro"/>
</dbReference>
<dbReference type="Pfam" id="PF04023">
    <property type="entry name" value="FeoA"/>
    <property type="match status" value="1"/>
</dbReference>
<keyword evidence="1" id="KW-0408">Iron</keyword>
<dbReference type="Gene3D" id="2.30.30.90">
    <property type="match status" value="1"/>
</dbReference>
<gene>
    <name evidence="3" type="ORF">FH969_05890</name>
</gene>
<evidence type="ECO:0000313" key="3">
    <source>
        <dbReference type="EMBL" id="TNU75822.1"/>
    </source>
</evidence>
<evidence type="ECO:0000256" key="1">
    <source>
        <dbReference type="ARBA" id="ARBA00023004"/>
    </source>
</evidence>
<organism evidence="3 4">
    <name type="scientific">Miniimonas arenae</name>
    <dbReference type="NCBI Taxonomy" id="676201"/>
    <lineage>
        <taxon>Bacteria</taxon>
        <taxon>Bacillati</taxon>
        <taxon>Actinomycetota</taxon>
        <taxon>Actinomycetes</taxon>
        <taxon>Micrococcales</taxon>
        <taxon>Beutenbergiaceae</taxon>
        <taxon>Miniimonas</taxon>
    </lineage>
</organism>
<name>A0A5C5BE61_9MICO</name>
<accession>A0A5C5BE61</accession>
<dbReference type="EMBL" id="VENP01000015">
    <property type="protein sequence ID" value="TNU75822.1"/>
    <property type="molecule type" value="Genomic_DNA"/>
</dbReference>
<dbReference type="InterPro" id="IPR008988">
    <property type="entry name" value="Transcriptional_repressor_C"/>
</dbReference>
<dbReference type="InterPro" id="IPR038157">
    <property type="entry name" value="FeoA_core_dom"/>
</dbReference>
<dbReference type="SMART" id="SM00899">
    <property type="entry name" value="FeoA"/>
    <property type="match status" value="1"/>
</dbReference>
<keyword evidence="4" id="KW-1185">Reference proteome</keyword>
<dbReference type="SUPFAM" id="SSF50037">
    <property type="entry name" value="C-terminal domain of transcriptional repressors"/>
    <property type="match status" value="1"/>
</dbReference>
<comment type="caution">
    <text evidence="3">The sequence shown here is derived from an EMBL/GenBank/DDBJ whole genome shotgun (WGS) entry which is preliminary data.</text>
</comment>
<dbReference type="InterPro" id="IPR007167">
    <property type="entry name" value="Fe-transptr_FeoA-like"/>
</dbReference>
<dbReference type="OrthoDB" id="4420166at2"/>
<reference evidence="3 4" key="1">
    <citation type="submission" date="2019-06" db="EMBL/GenBank/DDBJ databases">
        <title>Draft genome sequence of Miniimonas arenae KCTC 19750T isolated from sea sand.</title>
        <authorList>
            <person name="Park S.-J."/>
        </authorList>
    </citation>
    <scope>NUCLEOTIDE SEQUENCE [LARGE SCALE GENOMIC DNA]</scope>
    <source>
        <strain evidence="3 4">KCTC 19750</strain>
    </source>
</reference>
<feature type="domain" description="Ferrous iron transporter FeoA-like" evidence="2">
    <location>
        <begin position="1"/>
        <end position="68"/>
    </location>
</feature>
<protein>
    <submittedName>
        <fullName evidence="3">Ferrous iron transport protein A</fullName>
    </submittedName>
</protein>
<dbReference type="AlphaFoldDB" id="A0A5C5BE61"/>
<proteinExistence type="predicted"/>
<sequence>MNLDEWPVGRDALIRNVEGPPRLAELGVRPGGAIRVVQAAAHGAKVVALGADRFALDGATCRGIEVAAAGQVTP</sequence>
<evidence type="ECO:0000313" key="4">
    <source>
        <dbReference type="Proteomes" id="UP000313849"/>
    </source>
</evidence>
<dbReference type="RefSeq" id="WP_139986465.1">
    <property type="nucleotide sequence ID" value="NZ_VENP01000015.1"/>
</dbReference>
<dbReference type="Proteomes" id="UP000313849">
    <property type="component" value="Unassembled WGS sequence"/>
</dbReference>
<evidence type="ECO:0000259" key="2">
    <source>
        <dbReference type="SMART" id="SM00899"/>
    </source>
</evidence>